<dbReference type="Gene3D" id="1.10.472.80">
    <property type="entry name" value="Ypt/Rab-GAP domain of gyp1p, domain 3"/>
    <property type="match status" value="1"/>
</dbReference>
<dbReference type="eggNOG" id="ENOG502QVXN">
    <property type="taxonomic scope" value="Eukaryota"/>
</dbReference>
<feature type="domain" description="Rab-GAP TBC" evidence="2">
    <location>
        <begin position="80"/>
        <end position="520"/>
    </location>
</feature>
<dbReference type="AlphaFoldDB" id="H2AZX6"/>
<dbReference type="EMBL" id="HE650829">
    <property type="protein sequence ID" value="CCF59926.1"/>
    <property type="molecule type" value="Genomic_DNA"/>
</dbReference>
<organism evidence="3 4">
    <name type="scientific">Kazachstania africana (strain ATCC 22294 / BCRC 22015 / CBS 2517 / CECT 1963 / NBRC 1671 / NRRL Y-8276)</name>
    <name type="common">Yeast</name>
    <name type="synonym">Kluyveromyces africanus</name>
    <dbReference type="NCBI Taxonomy" id="1071382"/>
    <lineage>
        <taxon>Eukaryota</taxon>
        <taxon>Fungi</taxon>
        <taxon>Dikarya</taxon>
        <taxon>Ascomycota</taxon>
        <taxon>Saccharomycotina</taxon>
        <taxon>Saccharomycetes</taxon>
        <taxon>Saccharomycetales</taxon>
        <taxon>Saccharomycetaceae</taxon>
        <taxon>Kazachstania</taxon>
    </lineage>
</organism>
<protein>
    <recommendedName>
        <fullName evidence="2">Rab-GAP TBC domain-containing protein</fullName>
    </recommendedName>
</protein>
<evidence type="ECO:0000256" key="1">
    <source>
        <dbReference type="SAM" id="MobiDB-lite"/>
    </source>
</evidence>
<reference evidence="3" key="1">
    <citation type="journal article" date="2011" name="Proc. Natl. Acad. Sci. U.S.A.">
        <title>Evolutionary erosion of yeast sex chromosomes by mating-type switching accidents.</title>
        <authorList>
            <person name="Gordon J.L."/>
            <person name="Armisen D."/>
            <person name="Proux-Wera E."/>
            <person name="Oheigeartaigh S.S."/>
            <person name="Byrne K.P."/>
            <person name="Wolfe K.H."/>
        </authorList>
    </citation>
    <scope>NUCLEOTIDE SEQUENCE [LARGE SCALE GENOMIC DNA]</scope>
    <source>
        <strain evidence="3">Type strain:CBS 2517</strain>
    </source>
</reference>
<evidence type="ECO:0000313" key="4">
    <source>
        <dbReference type="Proteomes" id="UP000005220"/>
    </source>
</evidence>
<sequence>MYIIFNNSRQFTCSSITFNLAIPPLAVVTYPPMQERKSTSVLNSHHLKSLKQREYYKNLVDTVIELININDHDSLAYLARTVGIPPQLRHLVWPLLLKYHPMCISPNIISNIVSFDSSSNNYIIIDNQNISEKTKKNVNLNNIHQQNNNDENINLEKLISNDLKKYFHSRTQHSNVIVKDKKIVSSSTPFSSATNSSPMISSSSSSSSIYSSSSSSSSSSSTSISAASKDYGSTNIINNLIPPNNPTVADELEIVELLKSSILNFLKKWGKIFKYESGLTWIALGLAEWLSPLQTFNNDSLGPIVLSGKRHSPPKNNSAKTSHDDNDTATALNASITTANTSDDSSKFNASNSLSYLYKEYPLPKEIQSKLDIKNLKFFKFEELLERLYLVLLHQPDIELAQSQIIKNFPTVTRKNFNNYYFPILSGGDLSFKFQVFFKIFQSTLPELYQPLNEESSLQPHSPKTSWLYWWIKCCGSRSLHKQDRGRIWDILLGWRPESTDGMNSINFFLNYNANYKNFNHLYNNIDPPGLALLVKNGLLHKLNDNDPFWFPDLDSVPLGSKEFSSDFNVLKELLARNKYDTKMDTNGNSHYNLTSKDEFKLPSSLIDPHIQIIFIYISILQYSEFKLLEFEEAEILEFLNNLPMLSKFDDLNYKGLYNSDKNSKSRSNSTSHMLIELGNDAKASNSFNNLLNIAGDIWRKWLWEELEETLNTEAD</sequence>
<dbReference type="InParanoid" id="H2AZX6"/>
<feature type="region of interest" description="Disordered" evidence="1">
    <location>
        <begin position="307"/>
        <end position="327"/>
    </location>
</feature>
<dbReference type="InterPro" id="IPR000195">
    <property type="entry name" value="Rab-GAP-TBC_dom"/>
</dbReference>
<dbReference type="RefSeq" id="XP_003959061.1">
    <property type="nucleotide sequence ID" value="XM_003959012.1"/>
</dbReference>
<dbReference type="GeneID" id="13883562"/>
<dbReference type="Pfam" id="PF00566">
    <property type="entry name" value="RabGAP-TBC"/>
    <property type="match status" value="1"/>
</dbReference>
<dbReference type="InterPro" id="IPR035969">
    <property type="entry name" value="Rab-GAP_TBC_sf"/>
</dbReference>
<proteinExistence type="predicted"/>
<dbReference type="GO" id="GO:0052845">
    <property type="term" value="F:inositol-5-diphosphate-1,2,3,4,6-pentakisphosphate diphosphatase activity"/>
    <property type="evidence" value="ECO:0007669"/>
    <property type="project" value="EnsemblFungi"/>
</dbReference>
<keyword evidence="4" id="KW-1185">Reference proteome</keyword>
<reference evidence="3" key="2">
    <citation type="submission" date="2012-01" db="EMBL/GenBank/DDBJ databases">
        <authorList>
            <person name="Byrne K."/>
        </authorList>
    </citation>
    <scope>NUCLEOTIDE SEQUENCE</scope>
    <source>
        <strain evidence="3">Type strain:CBS 2517</strain>
    </source>
</reference>
<dbReference type="OrthoDB" id="27140at2759"/>
<dbReference type="SUPFAM" id="SSF47923">
    <property type="entry name" value="Ypt/Rab-GAP domain of gyp1p"/>
    <property type="match status" value="1"/>
</dbReference>
<dbReference type="STRING" id="1071382.H2AZX6"/>
<dbReference type="HOGENOM" id="CLU_028817_0_0_1"/>
<dbReference type="Proteomes" id="UP000005220">
    <property type="component" value="Chromosome 9"/>
</dbReference>
<dbReference type="FunCoup" id="H2AZX6">
    <property type="interactions" value="64"/>
</dbReference>
<evidence type="ECO:0000259" key="2">
    <source>
        <dbReference type="SMART" id="SM00164"/>
    </source>
</evidence>
<accession>H2AZX6</accession>
<gene>
    <name evidence="3" type="primary">KAFR0I01450</name>
    <name evidence="3" type="ORF">KAFR_0I01450</name>
</gene>
<evidence type="ECO:0000313" key="3">
    <source>
        <dbReference type="EMBL" id="CCF59926.1"/>
    </source>
</evidence>
<dbReference type="KEGG" id="kaf:KAFR_0I01450"/>
<dbReference type="SMART" id="SM00164">
    <property type="entry name" value="TBC"/>
    <property type="match status" value="1"/>
</dbReference>
<name>H2AZX6_KAZAF</name>
<dbReference type="GO" id="GO:0071543">
    <property type="term" value="P:diphosphoinositol polyphosphate metabolic process"/>
    <property type="evidence" value="ECO:0007669"/>
    <property type="project" value="EnsemblFungi"/>
</dbReference>